<reference evidence="2" key="2">
    <citation type="submission" date="2020-11" db="EMBL/GenBank/DDBJ databases">
        <authorList>
            <consortium name="DOE Joint Genome Institute"/>
            <person name="Kuo A."/>
            <person name="Miyauchi S."/>
            <person name="Kiss E."/>
            <person name="Drula E."/>
            <person name="Kohler A."/>
            <person name="Sanchez-Garcia M."/>
            <person name="Andreopoulos B."/>
            <person name="Barry K.W."/>
            <person name="Bonito G."/>
            <person name="Buee M."/>
            <person name="Carver A."/>
            <person name="Chen C."/>
            <person name="Cichocki N."/>
            <person name="Clum A."/>
            <person name="Culley D."/>
            <person name="Crous P.W."/>
            <person name="Fauchery L."/>
            <person name="Girlanda M."/>
            <person name="Hayes R."/>
            <person name="Keri Z."/>
            <person name="Labutti K."/>
            <person name="Lipzen A."/>
            <person name="Lombard V."/>
            <person name="Magnuson J."/>
            <person name="Maillard F."/>
            <person name="Morin E."/>
            <person name="Murat C."/>
            <person name="Nolan M."/>
            <person name="Ohm R."/>
            <person name="Pangilinan J."/>
            <person name="Pereira M."/>
            <person name="Perotto S."/>
            <person name="Peter M."/>
            <person name="Riley R."/>
            <person name="Sitrit Y."/>
            <person name="Stielow B."/>
            <person name="Szollosi G."/>
            <person name="Zifcakova L."/>
            <person name="Stursova M."/>
            <person name="Spatafora J.W."/>
            <person name="Tedersoo L."/>
            <person name="Vaario L.-M."/>
            <person name="Yamada A."/>
            <person name="Yan M."/>
            <person name="Wang P."/>
            <person name="Xu J."/>
            <person name="Bruns T."/>
            <person name="Baldrian P."/>
            <person name="Vilgalys R."/>
            <person name="Henrissat B."/>
            <person name="Grigoriev I.V."/>
            <person name="Hibbett D."/>
            <person name="Nagy L.G."/>
            <person name="Martin F.M."/>
        </authorList>
    </citation>
    <scope>NUCLEOTIDE SEQUENCE</scope>
    <source>
        <strain evidence="2">UH-Tt-Lm1</strain>
    </source>
</reference>
<keyword evidence="3" id="KW-1185">Reference proteome</keyword>
<feature type="compositionally biased region" description="Polar residues" evidence="1">
    <location>
        <begin position="55"/>
        <end position="76"/>
    </location>
</feature>
<comment type="caution">
    <text evidence="2">The sequence shown here is derived from an EMBL/GenBank/DDBJ whole genome shotgun (WGS) entry which is preliminary data.</text>
</comment>
<feature type="region of interest" description="Disordered" evidence="1">
    <location>
        <begin position="177"/>
        <end position="205"/>
    </location>
</feature>
<dbReference type="AlphaFoldDB" id="A0A9P6HHL1"/>
<accession>A0A9P6HHL1</accession>
<sequence>MDVLDDNSLGLAGLDALDFLQFEDSLSTSASSSLTAHCHSSGATPTYMKDFRGSQKYQQSSPATTEDLPSTSSSYSSNIFKPLPPVPKVSSFHFSVIWDLHANSTFVADVSPPIPTQKSSNSSIDATDGNHVDIGAGVTEVPESSSSSSRIIYVSTDPYSPWPSPIRRRFMSRSDGSFSRISRYSRPESRSGARAPDPPSRRTSLYTTGCNIPGVRRIRRFTRNVRLFTQRMYALKAMLRKVHCRRPVIAPTPATSLPRRTSARVSRSSIASFVQSRSLRTSISSALTNSLQRWLEARNQVTYEKASDHVSITISQYERRGSWLTDDWCGIQHCDAHSSLPRASRKSTADRSIASIHTEPLEGKYVSVSLRAGEEASRRRKRSSDRTLTWSDLEFDSDS</sequence>
<protein>
    <submittedName>
        <fullName evidence="2">Uncharacterized protein</fullName>
    </submittedName>
</protein>
<evidence type="ECO:0000313" key="2">
    <source>
        <dbReference type="EMBL" id="KAF9785497.1"/>
    </source>
</evidence>
<gene>
    <name evidence="2" type="ORF">BJ322DRAFT_1108946</name>
</gene>
<proteinExistence type="predicted"/>
<name>A0A9P6HHL1_9AGAM</name>
<dbReference type="EMBL" id="WIUZ02000007">
    <property type="protein sequence ID" value="KAF9785497.1"/>
    <property type="molecule type" value="Genomic_DNA"/>
</dbReference>
<dbReference type="Proteomes" id="UP000736335">
    <property type="component" value="Unassembled WGS sequence"/>
</dbReference>
<evidence type="ECO:0000256" key="1">
    <source>
        <dbReference type="SAM" id="MobiDB-lite"/>
    </source>
</evidence>
<organism evidence="2 3">
    <name type="scientific">Thelephora terrestris</name>
    <dbReference type="NCBI Taxonomy" id="56493"/>
    <lineage>
        <taxon>Eukaryota</taxon>
        <taxon>Fungi</taxon>
        <taxon>Dikarya</taxon>
        <taxon>Basidiomycota</taxon>
        <taxon>Agaricomycotina</taxon>
        <taxon>Agaricomycetes</taxon>
        <taxon>Thelephorales</taxon>
        <taxon>Thelephoraceae</taxon>
        <taxon>Thelephora</taxon>
    </lineage>
</organism>
<feature type="region of interest" description="Disordered" evidence="1">
    <location>
        <begin position="53"/>
        <end position="76"/>
    </location>
</feature>
<dbReference type="OrthoDB" id="2690983at2759"/>
<evidence type="ECO:0000313" key="3">
    <source>
        <dbReference type="Proteomes" id="UP000736335"/>
    </source>
</evidence>
<reference evidence="2" key="1">
    <citation type="journal article" date="2020" name="Nat. Commun.">
        <title>Large-scale genome sequencing of mycorrhizal fungi provides insights into the early evolution of symbiotic traits.</title>
        <authorList>
            <person name="Miyauchi S."/>
            <person name="Kiss E."/>
            <person name="Kuo A."/>
            <person name="Drula E."/>
            <person name="Kohler A."/>
            <person name="Sanchez-Garcia M."/>
            <person name="Morin E."/>
            <person name="Andreopoulos B."/>
            <person name="Barry K.W."/>
            <person name="Bonito G."/>
            <person name="Buee M."/>
            <person name="Carver A."/>
            <person name="Chen C."/>
            <person name="Cichocki N."/>
            <person name="Clum A."/>
            <person name="Culley D."/>
            <person name="Crous P.W."/>
            <person name="Fauchery L."/>
            <person name="Girlanda M."/>
            <person name="Hayes R.D."/>
            <person name="Keri Z."/>
            <person name="LaButti K."/>
            <person name="Lipzen A."/>
            <person name="Lombard V."/>
            <person name="Magnuson J."/>
            <person name="Maillard F."/>
            <person name="Murat C."/>
            <person name="Nolan M."/>
            <person name="Ohm R.A."/>
            <person name="Pangilinan J."/>
            <person name="Pereira M.F."/>
            <person name="Perotto S."/>
            <person name="Peter M."/>
            <person name="Pfister S."/>
            <person name="Riley R."/>
            <person name="Sitrit Y."/>
            <person name="Stielow J.B."/>
            <person name="Szollosi G."/>
            <person name="Zifcakova L."/>
            <person name="Stursova M."/>
            <person name="Spatafora J.W."/>
            <person name="Tedersoo L."/>
            <person name="Vaario L.M."/>
            <person name="Yamada A."/>
            <person name="Yan M."/>
            <person name="Wang P."/>
            <person name="Xu J."/>
            <person name="Bruns T."/>
            <person name="Baldrian P."/>
            <person name="Vilgalys R."/>
            <person name="Dunand C."/>
            <person name="Henrissat B."/>
            <person name="Grigoriev I.V."/>
            <person name="Hibbett D."/>
            <person name="Nagy L.G."/>
            <person name="Martin F.M."/>
        </authorList>
    </citation>
    <scope>NUCLEOTIDE SEQUENCE</scope>
    <source>
        <strain evidence="2">UH-Tt-Lm1</strain>
    </source>
</reference>